<feature type="non-terminal residue" evidence="1">
    <location>
        <position position="1"/>
    </location>
</feature>
<dbReference type="Proteomes" id="UP000265520">
    <property type="component" value="Unassembled WGS sequence"/>
</dbReference>
<dbReference type="AlphaFoldDB" id="A0A392TJ69"/>
<dbReference type="EMBL" id="LXQA010594832">
    <property type="protein sequence ID" value="MCI61173.1"/>
    <property type="molecule type" value="Genomic_DNA"/>
</dbReference>
<protein>
    <submittedName>
        <fullName evidence="1">Uncharacterized protein</fullName>
    </submittedName>
</protein>
<sequence>GGGMETSEGSNNQGSKAGPFPVSLWPCFGHGGSAQWWSMDF</sequence>
<reference evidence="1 2" key="1">
    <citation type="journal article" date="2018" name="Front. Plant Sci.">
        <title>Red Clover (Trifolium pratense) and Zigzag Clover (T. medium) - A Picture of Genomic Similarities and Differences.</title>
        <authorList>
            <person name="Dluhosova J."/>
            <person name="Istvanek J."/>
            <person name="Nedelnik J."/>
            <person name="Repkova J."/>
        </authorList>
    </citation>
    <scope>NUCLEOTIDE SEQUENCE [LARGE SCALE GENOMIC DNA]</scope>
    <source>
        <strain evidence="2">cv. 10/8</strain>
        <tissue evidence="1">Leaf</tissue>
    </source>
</reference>
<proteinExistence type="predicted"/>
<name>A0A392TJ69_9FABA</name>
<keyword evidence="2" id="KW-1185">Reference proteome</keyword>
<evidence type="ECO:0000313" key="1">
    <source>
        <dbReference type="EMBL" id="MCI61173.1"/>
    </source>
</evidence>
<accession>A0A392TJ69</accession>
<evidence type="ECO:0000313" key="2">
    <source>
        <dbReference type="Proteomes" id="UP000265520"/>
    </source>
</evidence>
<comment type="caution">
    <text evidence="1">The sequence shown here is derived from an EMBL/GenBank/DDBJ whole genome shotgun (WGS) entry which is preliminary data.</text>
</comment>
<organism evidence="1 2">
    <name type="scientific">Trifolium medium</name>
    <dbReference type="NCBI Taxonomy" id="97028"/>
    <lineage>
        <taxon>Eukaryota</taxon>
        <taxon>Viridiplantae</taxon>
        <taxon>Streptophyta</taxon>
        <taxon>Embryophyta</taxon>
        <taxon>Tracheophyta</taxon>
        <taxon>Spermatophyta</taxon>
        <taxon>Magnoliopsida</taxon>
        <taxon>eudicotyledons</taxon>
        <taxon>Gunneridae</taxon>
        <taxon>Pentapetalae</taxon>
        <taxon>rosids</taxon>
        <taxon>fabids</taxon>
        <taxon>Fabales</taxon>
        <taxon>Fabaceae</taxon>
        <taxon>Papilionoideae</taxon>
        <taxon>50 kb inversion clade</taxon>
        <taxon>NPAAA clade</taxon>
        <taxon>Hologalegina</taxon>
        <taxon>IRL clade</taxon>
        <taxon>Trifolieae</taxon>
        <taxon>Trifolium</taxon>
    </lineage>
</organism>